<proteinExistence type="predicted"/>
<comment type="caution">
    <text evidence="2">The sequence shown here is derived from an EMBL/GenBank/DDBJ whole genome shotgun (WGS) entry which is preliminary data.</text>
</comment>
<organism evidence="2 3">
    <name type="scientific">Cohnella kolymensis</name>
    <dbReference type="NCBI Taxonomy" id="1590652"/>
    <lineage>
        <taxon>Bacteria</taxon>
        <taxon>Bacillati</taxon>
        <taxon>Bacillota</taxon>
        <taxon>Bacilli</taxon>
        <taxon>Bacillales</taxon>
        <taxon>Paenibacillaceae</taxon>
        <taxon>Cohnella</taxon>
    </lineage>
</organism>
<dbReference type="Proteomes" id="UP000054526">
    <property type="component" value="Unassembled WGS sequence"/>
</dbReference>
<keyword evidence="3" id="KW-1185">Reference proteome</keyword>
<dbReference type="SUPFAM" id="SSF53335">
    <property type="entry name" value="S-adenosyl-L-methionine-dependent methyltransferases"/>
    <property type="match status" value="1"/>
</dbReference>
<accession>A0ABR5A1A9</accession>
<evidence type="ECO:0000313" key="2">
    <source>
        <dbReference type="EMBL" id="KIL34702.1"/>
    </source>
</evidence>
<feature type="domain" description="Methyltransferase type 11" evidence="1">
    <location>
        <begin position="21"/>
        <end position="93"/>
    </location>
</feature>
<name>A0ABR5A1A9_9BACL</name>
<dbReference type="InterPro" id="IPR013216">
    <property type="entry name" value="Methyltransf_11"/>
</dbReference>
<evidence type="ECO:0000313" key="3">
    <source>
        <dbReference type="Proteomes" id="UP000054526"/>
    </source>
</evidence>
<dbReference type="InterPro" id="IPR029063">
    <property type="entry name" value="SAM-dependent_MTases_sf"/>
</dbReference>
<reference evidence="2 3" key="1">
    <citation type="submission" date="2014-12" db="EMBL/GenBank/DDBJ databases">
        <title>Draft genome sequence of Cohnella kolymensis strain B-2846.</title>
        <authorList>
            <person name="Karlyshev A.V."/>
            <person name="Kudryashova E.B."/>
        </authorList>
    </citation>
    <scope>NUCLEOTIDE SEQUENCE [LARGE SCALE GENOMIC DNA]</scope>
    <source>
        <strain evidence="2 3">VKM B-2846</strain>
    </source>
</reference>
<protein>
    <recommendedName>
        <fullName evidence="1">Methyltransferase type 11 domain-containing protein</fullName>
    </recommendedName>
</protein>
<dbReference type="EMBL" id="JXAL01000027">
    <property type="protein sequence ID" value="KIL34702.1"/>
    <property type="molecule type" value="Genomic_DNA"/>
</dbReference>
<gene>
    <name evidence="2" type="ORF">SD71_18220</name>
</gene>
<evidence type="ECO:0000259" key="1">
    <source>
        <dbReference type="Pfam" id="PF08241"/>
    </source>
</evidence>
<dbReference type="Gene3D" id="3.40.50.150">
    <property type="entry name" value="Vaccinia Virus protein VP39"/>
    <property type="match status" value="1"/>
</dbReference>
<sequence length="189" mass="21867">MPNKDYLSIVKELIDPCFSLLDVGCGTGDRCFTVTGFIVGLEIHRPYLENRENRQPHIIPLNADAMKMDQLFMPKTFSAVLFMDTLEHFSKKDGLHLLKVAEEIATDKVVVFTPRGFFPQRNYDYYNMQGERFQEHRSGWEPEDFLERGYYVLVLKGLHDAQNPSFVRSFGADHPPVDALLAYKMIRET</sequence>
<dbReference type="Pfam" id="PF08241">
    <property type="entry name" value="Methyltransf_11"/>
    <property type="match status" value="1"/>
</dbReference>